<dbReference type="GO" id="GO:0003676">
    <property type="term" value="F:nucleic acid binding"/>
    <property type="evidence" value="ECO:0007669"/>
    <property type="project" value="InterPro"/>
</dbReference>
<reference evidence="3" key="1">
    <citation type="journal article" date="2015" name="Environ. Microbiol.">
        <title>Pressure adaptation is linked to thermal adaptation in salt-saturated marine habitats.</title>
        <authorList>
            <consortium name="The MAMBA Consortium"/>
            <person name="Alcaide M."/>
            <person name="Stogios P.J."/>
            <person name="Lafraya A."/>
            <person name="Tchigvintsev A."/>
            <person name="Flick R."/>
            <person name="Bargiela R."/>
            <person name="Chernikova T.N."/>
            <person name="Reva O.N."/>
            <person name="Hai T."/>
            <person name="Leggewie C.C."/>
            <person name="Katzke N."/>
            <person name="La Cono V."/>
            <person name="Matesanz R."/>
            <person name="Jebbar M."/>
            <person name="Jaeger K.E."/>
            <person name="Yakimov M.M."/>
            <person name="Yakunin A.F."/>
            <person name="Golyshin P.N."/>
            <person name="Golyshina O.V."/>
            <person name="Savchenko A."/>
            <person name="Ferrer M."/>
        </authorList>
    </citation>
    <scope>NUCLEOTIDE SEQUENCE</scope>
</reference>
<dbReference type="SUPFAM" id="SSF53098">
    <property type="entry name" value="Ribonuclease H-like"/>
    <property type="match status" value="1"/>
</dbReference>
<accession>A0A0B5KQT7</accession>
<dbReference type="InterPro" id="IPR048020">
    <property type="entry name" value="Transpos_IS3"/>
</dbReference>
<feature type="region of interest" description="Disordered" evidence="1">
    <location>
        <begin position="240"/>
        <end position="268"/>
    </location>
</feature>
<protein>
    <submittedName>
        <fullName evidence="3">Transposase</fullName>
    </submittedName>
</protein>
<dbReference type="NCBIfam" id="NF033516">
    <property type="entry name" value="transpos_IS3"/>
    <property type="match status" value="1"/>
</dbReference>
<dbReference type="Pfam" id="PF13683">
    <property type="entry name" value="rve_3"/>
    <property type="match status" value="1"/>
</dbReference>
<dbReference type="PANTHER" id="PTHR47515">
    <property type="entry name" value="LOW CALCIUM RESPONSE LOCUS PROTEIN T"/>
    <property type="match status" value="1"/>
</dbReference>
<dbReference type="InterPro" id="IPR036397">
    <property type="entry name" value="RNaseH_sf"/>
</dbReference>
<dbReference type="PROSITE" id="PS50994">
    <property type="entry name" value="INTEGRASE"/>
    <property type="match status" value="1"/>
</dbReference>
<dbReference type="InterPro" id="IPR001584">
    <property type="entry name" value="Integrase_cat-core"/>
</dbReference>
<dbReference type="Gene3D" id="3.30.420.10">
    <property type="entry name" value="Ribonuclease H-like superfamily/Ribonuclease H"/>
    <property type="match status" value="1"/>
</dbReference>
<dbReference type="Pfam" id="PF13276">
    <property type="entry name" value="HTH_21"/>
    <property type="match status" value="1"/>
</dbReference>
<proteinExistence type="predicted"/>
<dbReference type="GO" id="GO:0015074">
    <property type="term" value="P:DNA integration"/>
    <property type="evidence" value="ECO:0007669"/>
    <property type="project" value="InterPro"/>
</dbReference>
<sequence>MVRSSCRYRAKTRGEDEQSLRDRIKELAHRHKRFGCPRITALLNREGLKANKKRVHRIWKGEGLQVKRKRRGPSGEVVNKAEYMNHVWSYDFVEDRTESGSKIRFLNIVDEFTRECLGIEAGKSMGAKEVIECLEWLFLTRGAPEHIRSDNGPEFVARAVREWLKKENCKTLYIEPGSPWENPYIESFNGKFRDECLNMELFRNVPEAQDIADAWREEYNEYRPHSSLGNLTPKEFAEILSADTAPPSASPNLQKVEEKNNPLIPSGT</sequence>
<dbReference type="InterPro" id="IPR025948">
    <property type="entry name" value="HTH-like_dom"/>
</dbReference>
<feature type="domain" description="Integrase catalytic" evidence="2">
    <location>
        <begin position="69"/>
        <end position="241"/>
    </location>
</feature>
<organism evidence="3">
    <name type="scientific">bacterium enrichment culture clone fosmid MGS-K1</name>
    <dbReference type="NCBI Taxonomy" id="1549356"/>
    <lineage>
        <taxon>Bacteria</taxon>
        <taxon>environmental samples</taxon>
    </lineage>
</organism>
<evidence type="ECO:0000256" key="1">
    <source>
        <dbReference type="SAM" id="MobiDB-lite"/>
    </source>
</evidence>
<evidence type="ECO:0000313" key="3">
    <source>
        <dbReference type="EMBL" id="AJG38139.1"/>
    </source>
</evidence>
<dbReference type="AlphaFoldDB" id="A0A0B5KQT7"/>
<dbReference type="EMBL" id="KF831421">
    <property type="protein sequence ID" value="AJG38139.1"/>
    <property type="molecule type" value="Genomic_DNA"/>
</dbReference>
<name>A0A0B5KQT7_9BACT</name>
<dbReference type="PANTHER" id="PTHR47515:SF1">
    <property type="entry name" value="BLR2054 PROTEIN"/>
    <property type="match status" value="1"/>
</dbReference>
<dbReference type="InterPro" id="IPR012337">
    <property type="entry name" value="RNaseH-like_sf"/>
</dbReference>
<evidence type="ECO:0000259" key="2">
    <source>
        <dbReference type="PROSITE" id="PS50994"/>
    </source>
</evidence>